<evidence type="ECO:0008006" key="4">
    <source>
        <dbReference type="Google" id="ProtNLM"/>
    </source>
</evidence>
<dbReference type="RefSeq" id="WP_085768119.1">
    <property type="nucleotide sequence ID" value="NZ_CP019344.1"/>
</dbReference>
<keyword evidence="1" id="KW-1133">Transmembrane helix</keyword>
<dbReference type="OrthoDB" id="1099888at2"/>
<accession>A0A1W6MP10</accession>
<sequence>MQKLNTTAVYILSVVGILCCCIGLGTIAAIIALIIAINQLKKYEADPSLYSNGKAMKNAKVVAIISLIISVIGLISVIAFFAQFNDTCEFIEWYIDLAEQNPDVTQEQLQPLYDWADQEGCAL</sequence>
<dbReference type="AlphaFoldDB" id="A0A1W6MP10"/>
<feature type="transmembrane region" description="Helical" evidence="1">
    <location>
        <begin position="61"/>
        <end position="82"/>
    </location>
</feature>
<protein>
    <recommendedName>
        <fullName evidence="4">DUF4190 domain-containing protein</fullName>
    </recommendedName>
</protein>
<evidence type="ECO:0000313" key="3">
    <source>
        <dbReference type="Proteomes" id="UP000193431"/>
    </source>
</evidence>
<keyword evidence="1" id="KW-0812">Transmembrane</keyword>
<dbReference type="Proteomes" id="UP000193431">
    <property type="component" value="Chromosome"/>
</dbReference>
<reference evidence="2 3" key="1">
    <citation type="submission" date="2016-11" db="EMBL/GenBank/DDBJ databases">
        <title>Trade-off between light-utilization and light-protection in marine flavobacteria.</title>
        <authorList>
            <person name="Kumagai Y."/>
        </authorList>
    </citation>
    <scope>NUCLEOTIDE SEQUENCE [LARGE SCALE GENOMIC DNA]</scope>
    <source>
        <strain evidence="2 3">JCM 13191</strain>
    </source>
</reference>
<dbReference type="STRING" id="331648.BST97_02025"/>
<organism evidence="2 3">
    <name type="scientific">Nonlabens spongiae</name>
    <dbReference type="NCBI Taxonomy" id="331648"/>
    <lineage>
        <taxon>Bacteria</taxon>
        <taxon>Pseudomonadati</taxon>
        <taxon>Bacteroidota</taxon>
        <taxon>Flavobacteriia</taxon>
        <taxon>Flavobacteriales</taxon>
        <taxon>Flavobacteriaceae</taxon>
        <taxon>Nonlabens</taxon>
    </lineage>
</organism>
<name>A0A1W6MP10_9FLAO</name>
<evidence type="ECO:0000256" key="1">
    <source>
        <dbReference type="SAM" id="Phobius"/>
    </source>
</evidence>
<keyword evidence="3" id="KW-1185">Reference proteome</keyword>
<keyword evidence="1" id="KW-0472">Membrane</keyword>
<gene>
    <name evidence="2" type="ORF">BST97_02025</name>
</gene>
<proteinExistence type="predicted"/>
<evidence type="ECO:0000313" key="2">
    <source>
        <dbReference type="EMBL" id="ARN79325.1"/>
    </source>
</evidence>
<dbReference type="NCBIfam" id="NF040945">
    <property type="entry name" value="CCC_membrane"/>
    <property type="match status" value="1"/>
</dbReference>
<feature type="transmembrane region" description="Helical" evidence="1">
    <location>
        <begin position="12"/>
        <end position="40"/>
    </location>
</feature>
<dbReference type="EMBL" id="CP019344">
    <property type="protein sequence ID" value="ARN79325.1"/>
    <property type="molecule type" value="Genomic_DNA"/>
</dbReference>